<feature type="compositionally biased region" description="Low complexity" evidence="1">
    <location>
        <begin position="210"/>
        <end position="221"/>
    </location>
</feature>
<gene>
    <name evidence="2" type="ORF">Tci_847904</name>
</gene>
<sequence>MPPKPNLVFHTPLSDENEHFVFNVQLSPTKPEQDLSSRPSAPIIEDWVSDSEEDAIPQVSKDVPSFAQSLELVKTPRHSGQLFQAPILVAPTIPLRSNPHSKGFRKTKKACFVCKSVDHLIKDCDFHARKLANRLYASRDIHKQYALVNHSKFPLHKFPAAVPPKSQSVLNIAVRTVSAVKLKFSMPRPKLTFHAVSQSKSPLRRPLPRHPSSNPRNSLPRVTVAKTSIVSAAKDKKGTWVWRPKCLVLDHDLRTTSALM</sequence>
<reference evidence="2" key="1">
    <citation type="journal article" date="2019" name="Sci. Rep.">
        <title>Draft genome of Tanacetum cinerariifolium, the natural source of mosquito coil.</title>
        <authorList>
            <person name="Yamashiro T."/>
            <person name="Shiraishi A."/>
            <person name="Satake H."/>
            <person name="Nakayama K."/>
        </authorList>
    </citation>
    <scope>NUCLEOTIDE SEQUENCE</scope>
</reference>
<name>A0A699QZ72_TANCI</name>
<feature type="region of interest" description="Disordered" evidence="1">
    <location>
        <begin position="195"/>
        <end position="223"/>
    </location>
</feature>
<dbReference type="EMBL" id="BKCJ011054021">
    <property type="protein sequence ID" value="GFC75934.1"/>
    <property type="molecule type" value="Genomic_DNA"/>
</dbReference>
<organism evidence="2">
    <name type="scientific">Tanacetum cinerariifolium</name>
    <name type="common">Dalmatian daisy</name>
    <name type="synonym">Chrysanthemum cinerariifolium</name>
    <dbReference type="NCBI Taxonomy" id="118510"/>
    <lineage>
        <taxon>Eukaryota</taxon>
        <taxon>Viridiplantae</taxon>
        <taxon>Streptophyta</taxon>
        <taxon>Embryophyta</taxon>
        <taxon>Tracheophyta</taxon>
        <taxon>Spermatophyta</taxon>
        <taxon>Magnoliopsida</taxon>
        <taxon>eudicotyledons</taxon>
        <taxon>Gunneridae</taxon>
        <taxon>Pentapetalae</taxon>
        <taxon>asterids</taxon>
        <taxon>campanulids</taxon>
        <taxon>Asterales</taxon>
        <taxon>Asteraceae</taxon>
        <taxon>Asteroideae</taxon>
        <taxon>Anthemideae</taxon>
        <taxon>Anthemidinae</taxon>
        <taxon>Tanacetum</taxon>
    </lineage>
</organism>
<comment type="caution">
    <text evidence="2">The sequence shown here is derived from an EMBL/GenBank/DDBJ whole genome shotgun (WGS) entry which is preliminary data.</text>
</comment>
<dbReference type="AlphaFoldDB" id="A0A699QZ72"/>
<accession>A0A699QZ72</accession>
<proteinExistence type="predicted"/>
<protein>
    <submittedName>
        <fullName evidence="2">Uncharacterized protein</fullName>
    </submittedName>
</protein>
<evidence type="ECO:0000256" key="1">
    <source>
        <dbReference type="SAM" id="MobiDB-lite"/>
    </source>
</evidence>
<feature type="non-terminal residue" evidence="2">
    <location>
        <position position="260"/>
    </location>
</feature>
<evidence type="ECO:0000313" key="2">
    <source>
        <dbReference type="EMBL" id="GFC75934.1"/>
    </source>
</evidence>